<sequence>MCRSSRTSPTAPPSGRSPSPGSWRLLGIEVIGAGTALPAEVLEQARPAG</sequence>
<gene>
    <name evidence="2" type="ORF">OHU35_27940</name>
</gene>
<dbReference type="EMBL" id="CP108341">
    <property type="protein sequence ID" value="WTW29665.1"/>
    <property type="molecule type" value="Genomic_DNA"/>
</dbReference>
<organism evidence="2 3">
    <name type="scientific">Streptomyces purpurascens</name>
    <dbReference type="NCBI Taxonomy" id="1924"/>
    <lineage>
        <taxon>Bacteria</taxon>
        <taxon>Bacillati</taxon>
        <taxon>Actinomycetota</taxon>
        <taxon>Actinomycetes</taxon>
        <taxon>Kitasatosporales</taxon>
        <taxon>Streptomycetaceae</taxon>
        <taxon>Streptomyces</taxon>
    </lineage>
</organism>
<protein>
    <submittedName>
        <fullName evidence="2">Uncharacterized protein</fullName>
    </submittedName>
</protein>
<accession>A0ABZ1MRE6</accession>
<reference evidence="2 3" key="1">
    <citation type="submission" date="2022-10" db="EMBL/GenBank/DDBJ databases">
        <title>The complete genomes of actinobacterial strains from the NBC collection.</title>
        <authorList>
            <person name="Joergensen T.S."/>
            <person name="Alvarez Arevalo M."/>
            <person name="Sterndorff E.B."/>
            <person name="Faurdal D."/>
            <person name="Vuksanovic O."/>
            <person name="Mourched A.-S."/>
            <person name="Charusanti P."/>
            <person name="Shaw S."/>
            <person name="Blin K."/>
            <person name="Weber T."/>
        </authorList>
    </citation>
    <scope>NUCLEOTIDE SEQUENCE [LARGE SCALE GENOMIC DNA]</scope>
    <source>
        <strain evidence="2 3">NBC_00017</strain>
    </source>
</reference>
<evidence type="ECO:0000313" key="3">
    <source>
        <dbReference type="Proteomes" id="UP001621512"/>
    </source>
</evidence>
<evidence type="ECO:0000313" key="2">
    <source>
        <dbReference type="EMBL" id="WTW29665.1"/>
    </source>
</evidence>
<feature type="compositionally biased region" description="Low complexity" evidence="1">
    <location>
        <begin position="1"/>
        <end position="22"/>
    </location>
</feature>
<evidence type="ECO:0000256" key="1">
    <source>
        <dbReference type="SAM" id="MobiDB-lite"/>
    </source>
</evidence>
<dbReference type="Proteomes" id="UP001621512">
    <property type="component" value="Chromosome"/>
</dbReference>
<name>A0ABZ1MRE6_STREF</name>
<feature type="region of interest" description="Disordered" evidence="1">
    <location>
        <begin position="1"/>
        <end position="23"/>
    </location>
</feature>
<proteinExistence type="predicted"/>
<dbReference type="RefSeq" id="WP_359886694.1">
    <property type="nucleotide sequence ID" value="NZ_CP108341.1"/>
</dbReference>
<keyword evidence="3" id="KW-1185">Reference proteome</keyword>